<comment type="caution">
    <text evidence="1">The sequence shown here is derived from an EMBL/GenBank/DDBJ whole genome shotgun (WGS) entry which is preliminary data.</text>
</comment>
<keyword evidence="2" id="KW-1185">Reference proteome</keyword>
<proteinExistence type="predicted"/>
<organism evidence="1 2">
    <name type="scientific">Hydnum rufescens UP504</name>
    <dbReference type="NCBI Taxonomy" id="1448309"/>
    <lineage>
        <taxon>Eukaryota</taxon>
        <taxon>Fungi</taxon>
        <taxon>Dikarya</taxon>
        <taxon>Basidiomycota</taxon>
        <taxon>Agaricomycotina</taxon>
        <taxon>Agaricomycetes</taxon>
        <taxon>Cantharellales</taxon>
        <taxon>Hydnaceae</taxon>
        <taxon>Hydnum</taxon>
    </lineage>
</organism>
<feature type="non-terminal residue" evidence="1">
    <location>
        <position position="66"/>
    </location>
</feature>
<evidence type="ECO:0000313" key="1">
    <source>
        <dbReference type="EMBL" id="KAF9513729.1"/>
    </source>
</evidence>
<name>A0A9P6DWG9_9AGAM</name>
<reference evidence="1" key="1">
    <citation type="journal article" date="2020" name="Nat. Commun.">
        <title>Large-scale genome sequencing of mycorrhizal fungi provides insights into the early evolution of symbiotic traits.</title>
        <authorList>
            <person name="Miyauchi S."/>
            <person name="Kiss E."/>
            <person name="Kuo A."/>
            <person name="Drula E."/>
            <person name="Kohler A."/>
            <person name="Sanchez-Garcia M."/>
            <person name="Morin E."/>
            <person name="Andreopoulos B."/>
            <person name="Barry K.W."/>
            <person name="Bonito G."/>
            <person name="Buee M."/>
            <person name="Carver A."/>
            <person name="Chen C."/>
            <person name="Cichocki N."/>
            <person name="Clum A."/>
            <person name="Culley D."/>
            <person name="Crous P.W."/>
            <person name="Fauchery L."/>
            <person name="Girlanda M."/>
            <person name="Hayes R.D."/>
            <person name="Keri Z."/>
            <person name="LaButti K."/>
            <person name="Lipzen A."/>
            <person name="Lombard V."/>
            <person name="Magnuson J."/>
            <person name="Maillard F."/>
            <person name="Murat C."/>
            <person name="Nolan M."/>
            <person name="Ohm R.A."/>
            <person name="Pangilinan J."/>
            <person name="Pereira M.F."/>
            <person name="Perotto S."/>
            <person name="Peter M."/>
            <person name="Pfister S."/>
            <person name="Riley R."/>
            <person name="Sitrit Y."/>
            <person name="Stielow J.B."/>
            <person name="Szollosi G."/>
            <person name="Zifcakova L."/>
            <person name="Stursova M."/>
            <person name="Spatafora J.W."/>
            <person name="Tedersoo L."/>
            <person name="Vaario L.M."/>
            <person name="Yamada A."/>
            <person name="Yan M."/>
            <person name="Wang P."/>
            <person name="Xu J."/>
            <person name="Bruns T."/>
            <person name="Baldrian P."/>
            <person name="Vilgalys R."/>
            <person name="Dunand C."/>
            <person name="Henrissat B."/>
            <person name="Grigoriev I.V."/>
            <person name="Hibbett D."/>
            <person name="Nagy L.G."/>
            <person name="Martin F.M."/>
        </authorList>
    </citation>
    <scope>NUCLEOTIDE SEQUENCE</scope>
    <source>
        <strain evidence="1">UP504</strain>
    </source>
</reference>
<protein>
    <submittedName>
        <fullName evidence="1">Uncharacterized protein</fullName>
    </submittedName>
</protein>
<dbReference type="AlphaFoldDB" id="A0A9P6DWG9"/>
<sequence>MQEDTVSHSSCSSFSTREITRHRIPLLVTLISHLEPSKSSSTLFLPYLQTPAQSGCGYLWLGLLRG</sequence>
<dbReference type="Proteomes" id="UP000886523">
    <property type="component" value="Unassembled WGS sequence"/>
</dbReference>
<evidence type="ECO:0000313" key="2">
    <source>
        <dbReference type="Proteomes" id="UP000886523"/>
    </source>
</evidence>
<dbReference type="EMBL" id="MU128969">
    <property type="protein sequence ID" value="KAF9513729.1"/>
    <property type="molecule type" value="Genomic_DNA"/>
</dbReference>
<accession>A0A9P6DWG9</accession>
<gene>
    <name evidence="1" type="ORF">BS47DRAFT_1343997</name>
</gene>